<feature type="compositionally biased region" description="Polar residues" evidence="1">
    <location>
        <begin position="152"/>
        <end position="164"/>
    </location>
</feature>
<dbReference type="OrthoDB" id="9926181at2"/>
<protein>
    <submittedName>
        <fullName evidence="3">Uncharacterized protein</fullName>
    </submittedName>
</protein>
<gene>
    <name evidence="3" type="ORF">HMPREF9708_00578</name>
</gene>
<keyword evidence="2" id="KW-0812">Transmembrane</keyword>
<feature type="transmembrane region" description="Helical" evidence="2">
    <location>
        <begin position="31"/>
        <end position="50"/>
    </location>
</feature>
<comment type="caution">
    <text evidence="3">The sequence shown here is derived from an EMBL/GenBank/DDBJ whole genome shotgun (WGS) entry which is preliminary data.</text>
</comment>
<dbReference type="AlphaFoldDB" id="H3NHP3"/>
<evidence type="ECO:0000313" key="3">
    <source>
        <dbReference type="EMBL" id="EHR37949.1"/>
    </source>
</evidence>
<dbReference type="PATRIC" id="fig|883113.3.peg.581"/>
<accession>H3NHP3</accession>
<dbReference type="InterPro" id="IPR021560">
    <property type="entry name" value="DUF3021"/>
</dbReference>
<dbReference type="RefSeq" id="WP_006308605.1">
    <property type="nucleotide sequence ID" value="NZ_JH601133.1"/>
</dbReference>
<keyword evidence="2" id="KW-1133">Transmembrane helix</keyword>
<feature type="region of interest" description="Disordered" evidence="1">
    <location>
        <begin position="152"/>
        <end position="185"/>
    </location>
</feature>
<feature type="transmembrane region" description="Helical" evidence="2">
    <location>
        <begin position="89"/>
        <end position="108"/>
    </location>
</feature>
<name>H3NHP3_9LACT</name>
<proteinExistence type="predicted"/>
<dbReference type="Proteomes" id="UP000006190">
    <property type="component" value="Unassembled WGS sequence"/>
</dbReference>
<keyword evidence="4" id="KW-1185">Reference proteome</keyword>
<dbReference type="Pfam" id="PF11457">
    <property type="entry name" value="DUF3021"/>
    <property type="match status" value="1"/>
</dbReference>
<organism evidence="3 4">
    <name type="scientific">Facklamia languida CCUG 37842</name>
    <dbReference type="NCBI Taxonomy" id="883113"/>
    <lineage>
        <taxon>Bacteria</taxon>
        <taxon>Bacillati</taxon>
        <taxon>Bacillota</taxon>
        <taxon>Bacilli</taxon>
        <taxon>Lactobacillales</taxon>
        <taxon>Aerococcaceae</taxon>
        <taxon>Facklamia</taxon>
    </lineage>
</organism>
<evidence type="ECO:0000313" key="4">
    <source>
        <dbReference type="Proteomes" id="UP000006190"/>
    </source>
</evidence>
<feature type="region of interest" description="Disordered" evidence="1">
    <location>
        <begin position="231"/>
        <end position="256"/>
    </location>
</feature>
<evidence type="ECO:0000256" key="1">
    <source>
        <dbReference type="SAM" id="MobiDB-lite"/>
    </source>
</evidence>
<feature type="compositionally biased region" description="Basic and acidic residues" evidence="1">
    <location>
        <begin position="169"/>
        <end position="185"/>
    </location>
</feature>
<feature type="transmembrane region" description="Helical" evidence="2">
    <location>
        <begin position="62"/>
        <end position="83"/>
    </location>
</feature>
<keyword evidence="2" id="KW-0472">Membrane</keyword>
<sequence length="273" mass="29986">MFKRVGSLIQYGLLATLLVFGFVNHWGVPQIYTYLSVIVLGIVLGLLFLIYNLKSMTFSQKLAMHIGFSALAILVVAIFNGWLTVNWDRVFTAILIICGLVLLIYFGYQYYMNSRSKAQEDPVNTVDTLDHPNDYTQEGDFDLATGQVVGSSQDSLQDSLNTDLEQAAESERVTPGDHDPFDQDLEGKEKATTLDDPIDMGSAEANEPAASERMVSGASDVFDRQIVDQPEAVVADRDPADLQASEAKAPEADKERGVLIVEAPLEAEDSVDQ</sequence>
<evidence type="ECO:0000256" key="2">
    <source>
        <dbReference type="SAM" id="Phobius"/>
    </source>
</evidence>
<dbReference type="EMBL" id="AGEG01000003">
    <property type="protein sequence ID" value="EHR37949.1"/>
    <property type="molecule type" value="Genomic_DNA"/>
</dbReference>
<dbReference type="HOGENOM" id="CLU_1018422_0_0_9"/>
<reference evidence="3 4" key="1">
    <citation type="submission" date="2012-01" db="EMBL/GenBank/DDBJ databases">
        <title>The Genome Sequence of Facklamia languida CCUG 37842.</title>
        <authorList>
            <consortium name="The Broad Institute Genome Sequencing Platform"/>
            <person name="Earl A."/>
            <person name="Ward D."/>
            <person name="Feldgarden M."/>
            <person name="Gevers D."/>
            <person name="Huys G."/>
            <person name="Young S.K."/>
            <person name="Zeng Q."/>
            <person name="Gargeya S."/>
            <person name="Fitzgerald M."/>
            <person name="Haas B."/>
            <person name="Abouelleil A."/>
            <person name="Alvarado L."/>
            <person name="Arachchi H.M."/>
            <person name="Berlin A."/>
            <person name="Chapman S.B."/>
            <person name="Gearin G."/>
            <person name="Goldberg J."/>
            <person name="Griggs A."/>
            <person name="Gujja S."/>
            <person name="Hansen M."/>
            <person name="Heiman D."/>
            <person name="Howarth C."/>
            <person name="Larimer J."/>
            <person name="Lui A."/>
            <person name="MacDonald P.J.P."/>
            <person name="McCowen C."/>
            <person name="Montmayeur A."/>
            <person name="Murphy C."/>
            <person name="Neiman D."/>
            <person name="Pearson M."/>
            <person name="Priest M."/>
            <person name="Roberts A."/>
            <person name="Saif S."/>
            <person name="Shea T."/>
            <person name="Sisk P."/>
            <person name="Stolte C."/>
            <person name="Sykes S."/>
            <person name="Wortman J."/>
            <person name="Nusbaum C."/>
            <person name="Birren B."/>
        </authorList>
    </citation>
    <scope>NUCLEOTIDE SEQUENCE [LARGE SCALE GENOMIC DNA]</scope>
    <source>
        <strain evidence="3 4">CCUG 37842</strain>
    </source>
</reference>